<dbReference type="PRINTS" id="PR00040">
    <property type="entry name" value="HTHMERR"/>
</dbReference>
<feature type="domain" description="HTH merR-type" evidence="4">
    <location>
        <begin position="6"/>
        <end position="73"/>
    </location>
</feature>
<dbReference type="GO" id="GO:0003677">
    <property type="term" value="F:DNA binding"/>
    <property type="evidence" value="ECO:0007669"/>
    <property type="project" value="UniProtKB-KW"/>
</dbReference>
<keyword evidence="3" id="KW-0804">Transcription</keyword>
<dbReference type="InterPro" id="IPR000551">
    <property type="entry name" value="MerR-type_HTH_dom"/>
</dbReference>
<dbReference type="SUPFAM" id="SSF55136">
    <property type="entry name" value="Probable bacterial effector-binding domain"/>
    <property type="match status" value="1"/>
</dbReference>
<sequence length="269" mass="31102">MDQRQTIGTVSKNLGISSRMLRYYEQIGLIESKRVENYAYRVYDEEAIRRLRQIILLRKLRVSVKQIRELFGNSSALGVIEVFEKNIRELDEQMTDETLQKLEDKDVRIIYLPPMTVAAARFSGEAEYGVGPEATGMIEKFVYEKELLKIKPDARGMGFDCSREDLRVQAGATPTAYEAWVSIPEDMVVKPPLVKKTFSGGMYAAHVLRDWNFQDWRLLQEWVSESERYEEAGGPCFEEILNYYNLMNNGAKMEDTQMDLLLPIKEVTK</sequence>
<evidence type="ECO:0000256" key="3">
    <source>
        <dbReference type="ARBA" id="ARBA00023163"/>
    </source>
</evidence>
<dbReference type="EMBL" id="QSBM01000001">
    <property type="protein sequence ID" value="RGX33192.1"/>
    <property type="molecule type" value="Genomic_DNA"/>
</dbReference>
<name>A0A413FLK9_9FIRM</name>
<dbReference type="Gene3D" id="3.20.80.10">
    <property type="entry name" value="Regulatory factor, effector binding domain"/>
    <property type="match status" value="1"/>
</dbReference>
<evidence type="ECO:0000313" key="6">
    <source>
        <dbReference type="Proteomes" id="UP000283880"/>
    </source>
</evidence>
<dbReference type="Pfam" id="PF14526">
    <property type="entry name" value="Cass2"/>
    <property type="match status" value="1"/>
</dbReference>
<evidence type="ECO:0000259" key="4">
    <source>
        <dbReference type="PROSITE" id="PS50937"/>
    </source>
</evidence>
<dbReference type="InterPro" id="IPR011256">
    <property type="entry name" value="Reg_factor_effector_dom_sf"/>
</dbReference>
<evidence type="ECO:0000256" key="2">
    <source>
        <dbReference type="ARBA" id="ARBA00023125"/>
    </source>
</evidence>
<dbReference type="Pfam" id="PF13411">
    <property type="entry name" value="MerR_1"/>
    <property type="match status" value="1"/>
</dbReference>
<gene>
    <name evidence="5" type="ORF">DWV29_03040</name>
</gene>
<dbReference type="CDD" id="cd00592">
    <property type="entry name" value="HTH_MerR-like"/>
    <property type="match status" value="1"/>
</dbReference>
<keyword evidence="1" id="KW-0805">Transcription regulation</keyword>
<dbReference type="OrthoDB" id="9811174at2"/>
<dbReference type="SMART" id="SM00422">
    <property type="entry name" value="HTH_MERR"/>
    <property type="match status" value="1"/>
</dbReference>
<dbReference type="GO" id="GO:0003700">
    <property type="term" value="F:DNA-binding transcription factor activity"/>
    <property type="evidence" value="ECO:0007669"/>
    <property type="project" value="InterPro"/>
</dbReference>
<organism evidence="5 6">
    <name type="scientific">Enterocloster asparagiformis</name>
    <dbReference type="NCBI Taxonomy" id="333367"/>
    <lineage>
        <taxon>Bacteria</taxon>
        <taxon>Bacillati</taxon>
        <taxon>Bacillota</taxon>
        <taxon>Clostridia</taxon>
        <taxon>Lachnospirales</taxon>
        <taxon>Lachnospiraceae</taxon>
        <taxon>Enterocloster</taxon>
    </lineage>
</organism>
<protein>
    <submittedName>
        <fullName evidence="5">MerR family transcriptional regulator</fullName>
    </submittedName>
</protein>
<dbReference type="InterPro" id="IPR029441">
    <property type="entry name" value="Cass2"/>
</dbReference>
<proteinExistence type="predicted"/>
<dbReference type="RefSeq" id="WP_083790365.1">
    <property type="nucleotide sequence ID" value="NZ_JAWRJJ010000093.1"/>
</dbReference>
<accession>A0A413FLK9</accession>
<keyword evidence="2" id="KW-0238">DNA-binding</keyword>
<dbReference type="InterPro" id="IPR009061">
    <property type="entry name" value="DNA-bd_dom_put_sf"/>
</dbReference>
<dbReference type="PROSITE" id="PS50937">
    <property type="entry name" value="HTH_MERR_2"/>
    <property type="match status" value="1"/>
</dbReference>
<dbReference type="PANTHER" id="PTHR30204">
    <property type="entry name" value="REDOX-CYCLING DRUG-SENSING TRANSCRIPTIONAL ACTIVATOR SOXR"/>
    <property type="match status" value="1"/>
</dbReference>
<evidence type="ECO:0000313" key="5">
    <source>
        <dbReference type="EMBL" id="RGX33192.1"/>
    </source>
</evidence>
<evidence type="ECO:0000256" key="1">
    <source>
        <dbReference type="ARBA" id="ARBA00023015"/>
    </source>
</evidence>
<dbReference type="InterPro" id="IPR047057">
    <property type="entry name" value="MerR_fam"/>
</dbReference>
<dbReference type="PANTHER" id="PTHR30204:SF94">
    <property type="entry name" value="HEAVY METAL-DEPENDENT TRANSCRIPTIONAL REGULATOR HI_0293-RELATED"/>
    <property type="match status" value="1"/>
</dbReference>
<dbReference type="AlphaFoldDB" id="A0A413FLK9"/>
<comment type="caution">
    <text evidence="5">The sequence shown here is derived from an EMBL/GenBank/DDBJ whole genome shotgun (WGS) entry which is preliminary data.</text>
</comment>
<dbReference type="Gene3D" id="1.10.1660.10">
    <property type="match status" value="1"/>
</dbReference>
<reference evidence="5 6" key="1">
    <citation type="submission" date="2018-08" db="EMBL/GenBank/DDBJ databases">
        <title>A genome reference for cultivated species of the human gut microbiota.</title>
        <authorList>
            <person name="Zou Y."/>
            <person name="Xue W."/>
            <person name="Luo G."/>
        </authorList>
    </citation>
    <scope>NUCLEOTIDE SEQUENCE [LARGE SCALE GENOMIC DNA]</scope>
    <source>
        <strain evidence="5 6">AF04-15</strain>
    </source>
</reference>
<dbReference type="SUPFAM" id="SSF46955">
    <property type="entry name" value="Putative DNA-binding domain"/>
    <property type="match status" value="1"/>
</dbReference>
<dbReference type="PROSITE" id="PS00552">
    <property type="entry name" value="HTH_MERR_1"/>
    <property type="match status" value="1"/>
</dbReference>
<dbReference type="Proteomes" id="UP000283880">
    <property type="component" value="Unassembled WGS sequence"/>
</dbReference>